<name>U6N5R5_9EIME</name>
<dbReference type="GeneID" id="25477879"/>
<protein>
    <submittedName>
        <fullName evidence="2">Uncharacterized protein</fullName>
    </submittedName>
</protein>
<feature type="compositionally biased region" description="Polar residues" evidence="1">
    <location>
        <begin position="1"/>
        <end position="18"/>
    </location>
</feature>
<reference evidence="2" key="2">
    <citation type="submission" date="2013-10" db="EMBL/GenBank/DDBJ databases">
        <authorList>
            <person name="Aslett M."/>
        </authorList>
    </citation>
    <scope>NUCLEOTIDE SEQUENCE [LARGE SCALE GENOMIC DNA]</scope>
    <source>
        <strain evidence="2">Houghton</strain>
    </source>
</reference>
<dbReference type="AlphaFoldDB" id="U6N5R5"/>
<dbReference type="Proteomes" id="UP000030754">
    <property type="component" value="Unassembled WGS sequence"/>
</dbReference>
<proteinExistence type="predicted"/>
<feature type="region of interest" description="Disordered" evidence="1">
    <location>
        <begin position="1"/>
        <end position="20"/>
    </location>
</feature>
<evidence type="ECO:0000313" key="2">
    <source>
        <dbReference type="EMBL" id="CDJ70020.1"/>
    </source>
</evidence>
<evidence type="ECO:0000313" key="3">
    <source>
        <dbReference type="Proteomes" id="UP000030754"/>
    </source>
</evidence>
<organism evidence="2 3">
    <name type="scientific">Eimeria necatrix</name>
    <dbReference type="NCBI Taxonomy" id="51315"/>
    <lineage>
        <taxon>Eukaryota</taxon>
        <taxon>Sar</taxon>
        <taxon>Alveolata</taxon>
        <taxon>Apicomplexa</taxon>
        <taxon>Conoidasida</taxon>
        <taxon>Coccidia</taxon>
        <taxon>Eucoccidiorida</taxon>
        <taxon>Eimeriorina</taxon>
        <taxon>Eimeriidae</taxon>
        <taxon>Eimeria</taxon>
    </lineage>
</organism>
<feature type="compositionally biased region" description="Basic residues" evidence="1">
    <location>
        <begin position="722"/>
        <end position="733"/>
    </location>
</feature>
<evidence type="ECO:0000256" key="1">
    <source>
        <dbReference type="SAM" id="MobiDB-lite"/>
    </source>
</evidence>
<dbReference type="RefSeq" id="XP_013438486.1">
    <property type="nucleotide sequence ID" value="XM_013583032.1"/>
</dbReference>
<feature type="region of interest" description="Disordered" evidence="1">
    <location>
        <begin position="270"/>
        <end position="342"/>
    </location>
</feature>
<gene>
    <name evidence="2" type="ORF">ENH_00077490</name>
</gene>
<reference evidence="2" key="1">
    <citation type="submission" date="2013-10" db="EMBL/GenBank/DDBJ databases">
        <title>Genomic analysis of the causative agents of coccidiosis in chickens.</title>
        <authorList>
            <person name="Reid A.J."/>
            <person name="Blake D."/>
            <person name="Billington K."/>
            <person name="Browne H."/>
            <person name="Dunn M."/>
            <person name="Hung S."/>
            <person name="Kawahara F."/>
            <person name="Miranda-Saavedra D."/>
            <person name="Mourier T."/>
            <person name="Nagra H."/>
            <person name="Otto T.D."/>
            <person name="Rawlings N."/>
            <person name="Sanchez A."/>
            <person name="Sanders M."/>
            <person name="Subramaniam C."/>
            <person name="Tay Y."/>
            <person name="Dear P."/>
            <person name="Doerig C."/>
            <person name="Gruber A."/>
            <person name="Parkinson J."/>
            <person name="Shirley M."/>
            <person name="Wan K.L."/>
            <person name="Berriman M."/>
            <person name="Tomley F."/>
            <person name="Pain A."/>
        </authorList>
    </citation>
    <scope>NUCLEOTIDE SEQUENCE [LARGE SCALE GENOMIC DNA]</scope>
    <source>
        <strain evidence="2">Houghton</strain>
    </source>
</reference>
<dbReference type="VEuPathDB" id="ToxoDB:ENH_00077490"/>
<feature type="region of interest" description="Disordered" evidence="1">
    <location>
        <begin position="53"/>
        <end position="73"/>
    </location>
</feature>
<keyword evidence="3" id="KW-1185">Reference proteome</keyword>
<dbReference type="EMBL" id="HG725848">
    <property type="protein sequence ID" value="CDJ70020.1"/>
    <property type="molecule type" value="Genomic_DNA"/>
</dbReference>
<dbReference type="OrthoDB" id="345720at2759"/>
<feature type="region of interest" description="Disordered" evidence="1">
    <location>
        <begin position="708"/>
        <end position="747"/>
    </location>
</feature>
<feature type="compositionally biased region" description="Low complexity" evidence="1">
    <location>
        <begin position="317"/>
        <end position="331"/>
    </location>
</feature>
<sequence>MDGDLQQQQPGIAASSSYGRPFQTMVIRDTPGSCIVPDSLSDSLARQLSAQLSSSGRISTDRSPCLLPSPSPPAAVSQWEGAAVAASGALYHGAGGNPGLVGEWSPGGSVPASLLLSSSTSSGVQQRREFKTAAETMSASSGAVTGEEGSAFLAASSRIAGHPTPATQQQPMGLAYSLQCAGRMGSMAPLLSSDVQADVVRFVVDEQGHQRMRRDSALDLQAPPGYESIDLSVAPSLEARPVAEQDVLIQEFNARSRIGFPASGEGTLGLEAGFCGQQPQPDFARRRSSTLSPSSQTARDRAAARKGRSQRTTLDTPSPSVESAASAPPVSFTQNTGGRDGMALARSEPLENEKSHDPVHMDVGLSMSKLQGEVRSFVSILYDSVFNSSPTWQVPMYTSAARGVHTPQLPDVVVTMHSPWCTRKQWLDPQLVGGRPLEHPVFDQGTGHADALRQLTALKSCIGDFAVTVECVQACVAGPGRLSCALRGTLVAPGLLSRDPEVNEPGRDGHPQAPKMGRFAHFLTLIPKHLNDDTADPSGDGSRNTVPTDPHPWILVARSLYFLIESEMFVAINASEGTGGAAHISSQVVSGHSLLCDADLSPGIPNGFETPLSVPPGRGSRSVGQLQELAEQHVAPKNTPLSCLSLMLKPAIALGHDRGVPLPGKARGSLPSCDDLPTGAECMKAAVAQLATGLLADSPTRNQQHITGSAAWTAFMHNPAPRQRRSRKKKKSRQAGTNASDPETQLLSSSSLSAVVSQSASFQLPATLQLQSFEQQAMQDRRDDLLSLTSLPSKGILTLPGSQGVPPDAFERTVFVSWIPRAARAQEHTDKEEAEEKLKTVLSSELGICGIERVLVFPPRGSHCCITFFNSEASMAFLLEYAGGTFTPNTEKFKKRICASFNVEFDRGIQRVFIRIEGVKLMPPAGRAADTEPKS</sequence>
<accession>U6N5R5</accession>